<evidence type="ECO:0000313" key="6">
    <source>
        <dbReference type="Proteomes" id="UP000020825"/>
    </source>
</evidence>
<evidence type="ECO:0000256" key="2">
    <source>
        <dbReference type="ARBA" id="ARBA00047549"/>
    </source>
</evidence>
<gene>
    <name evidence="5" type="ORF">I550_4512</name>
</gene>
<dbReference type="SUPFAM" id="SSF52821">
    <property type="entry name" value="Rhodanese/Cell cycle control phosphatase"/>
    <property type="match status" value="2"/>
</dbReference>
<dbReference type="Gene3D" id="3.90.1010.10">
    <property type="match status" value="1"/>
</dbReference>
<keyword evidence="3 5" id="KW-0808">Transferase</keyword>
<dbReference type="FunFam" id="3.40.250.10:FF:000028">
    <property type="entry name" value="Sulfurtransferase"/>
    <property type="match status" value="1"/>
</dbReference>
<dbReference type="InterPro" id="IPR001763">
    <property type="entry name" value="Rhodanese-like_dom"/>
</dbReference>
<dbReference type="PROSITE" id="PS00380">
    <property type="entry name" value="RHODANESE_1"/>
    <property type="match status" value="1"/>
</dbReference>
<dbReference type="CDD" id="cd01448">
    <property type="entry name" value="TST_Repeat_1"/>
    <property type="match status" value="1"/>
</dbReference>
<comment type="catalytic activity">
    <reaction evidence="2">
        <text>thiosulfate + hydrogen cyanide = thiocyanate + sulfite + 2 H(+)</text>
        <dbReference type="Rhea" id="RHEA:16881"/>
        <dbReference type="ChEBI" id="CHEBI:15378"/>
        <dbReference type="ChEBI" id="CHEBI:17359"/>
        <dbReference type="ChEBI" id="CHEBI:18022"/>
        <dbReference type="ChEBI" id="CHEBI:18407"/>
        <dbReference type="ChEBI" id="CHEBI:33542"/>
        <dbReference type="EC" id="2.8.1.1"/>
    </reaction>
</comment>
<protein>
    <recommendedName>
        <fullName evidence="3">Sulfurtransferase</fullName>
    </recommendedName>
</protein>
<dbReference type="GO" id="GO:0004792">
    <property type="term" value="F:thiosulfate-cyanide sulfurtransferase activity"/>
    <property type="evidence" value="ECO:0007669"/>
    <property type="project" value="UniProtKB-EC"/>
</dbReference>
<dbReference type="InterPro" id="IPR051126">
    <property type="entry name" value="Thiosulfate_sulfurtransferase"/>
</dbReference>
<dbReference type="InterPro" id="IPR001307">
    <property type="entry name" value="Thiosulphate_STrfase_CS"/>
</dbReference>
<comment type="caution">
    <text evidence="5">The sequence shown here is derived from an EMBL/GenBank/DDBJ whole genome shotgun (WGS) entry which is preliminary data.</text>
</comment>
<accession>X8CC43</accession>
<dbReference type="Pfam" id="PF02657">
    <property type="entry name" value="SufE"/>
    <property type="match status" value="1"/>
</dbReference>
<evidence type="ECO:0000313" key="5">
    <source>
        <dbReference type="EMBL" id="EUA52880.1"/>
    </source>
</evidence>
<dbReference type="InterPro" id="IPR036873">
    <property type="entry name" value="Rhodanese-like_dom_sf"/>
</dbReference>
<dbReference type="PATRIC" id="fig|1299331.3.peg.4405"/>
<dbReference type="Pfam" id="PF00581">
    <property type="entry name" value="Rhodanese"/>
    <property type="match status" value="2"/>
</dbReference>
<evidence type="ECO:0000259" key="4">
    <source>
        <dbReference type="PROSITE" id="PS50206"/>
    </source>
</evidence>
<dbReference type="SUPFAM" id="SSF82649">
    <property type="entry name" value="SufE/NifU"/>
    <property type="match status" value="1"/>
</dbReference>
<evidence type="ECO:0000256" key="1">
    <source>
        <dbReference type="ARBA" id="ARBA00022737"/>
    </source>
</evidence>
<reference evidence="5 6" key="1">
    <citation type="submission" date="2013-12" db="EMBL/GenBank/DDBJ databases">
        <authorList>
            <person name="Zelazny A."/>
            <person name="Olivier K."/>
            <person name="Holland S."/>
            <person name="Lenaerts A."/>
            <person name="Ordway D."/>
            <person name="DeGroote M.A."/>
            <person name="Parker T."/>
            <person name="Sizemore C."/>
            <person name="Tallon L.J."/>
            <person name="Sadzewicz L.K."/>
            <person name="Sengamalay N."/>
            <person name="Fraser C.M."/>
            <person name="Hine E."/>
            <person name="Shefchek K.A."/>
            <person name="Das S.P."/>
            <person name="Tettelin H."/>
        </authorList>
    </citation>
    <scope>NUCLEOTIDE SEQUENCE [LARGE SCALE GENOMIC DNA]</scope>
    <source>
        <strain evidence="5 6">1956</strain>
    </source>
</reference>
<dbReference type="CDD" id="cd01449">
    <property type="entry name" value="TST_Repeat_2"/>
    <property type="match status" value="1"/>
</dbReference>
<dbReference type="InterPro" id="IPR003808">
    <property type="entry name" value="Fe-S_metab-assoc_dom"/>
</dbReference>
<dbReference type="PROSITE" id="PS50206">
    <property type="entry name" value="RHODANESE_3"/>
    <property type="match status" value="2"/>
</dbReference>
<dbReference type="PANTHER" id="PTHR43855">
    <property type="entry name" value="THIOSULFATE SULFURTRANSFERASE"/>
    <property type="match status" value="1"/>
</dbReference>
<dbReference type="Proteomes" id="UP000020825">
    <property type="component" value="Unassembled WGS sequence"/>
</dbReference>
<dbReference type="AlphaFoldDB" id="X8CC43"/>
<name>X8CC43_MYCIT</name>
<sequence>MALPPDPSPTLSNYAHPERLVTADWLSAHLGTPGLVIVESDEDVLLYDVGHIPGAVKVDWHTDLNDPRVRDYIDGAQFAELMDRKGIARDDTVVIYGDKSNWWAAYALWVFTLFGHPDVRLLNGGRDLWLAERRETTLDVPTKTSTGYPVVTRNDEPIRAFKDDVLGILGSQPLIDVRSPDEYTGKRTHMPEYPEEGVLRGGHIPTARSIPWAKAVDESGRFRSREELEELYGFLEPDDKTVVYCRIGERSSHTWFVLTHLLGKPGVRNYDGSWTEWGNTVRTPIVAGPNRDRHRGPSPFDGFVMSMPAPLAEVVSDFAEVEGQDKLKLLLEFADELPDLPPELEERAMEPVPECQTPLFLHVDASDPNRVRLHFSAPAESPTTRGFASILATGLDEQPAAEILAVPEDFYDDLGLAALISPLRLRGLSAMLARIKRRLRESTG</sequence>
<dbReference type="SMART" id="SM00450">
    <property type="entry name" value="RHOD"/>
    <property type="match status" value="2"/>
</dbReference>
<dbReference type="Gene3D" id="3.40.250.10">
    <property type="entry name" value="Rhodanese-like domain"/>
    <property type="match status" value="2"/>
</dbReference>
<proteinExistence type="predicted"/>
<dbReference type="PROSITE" id="PS00683">
    <property type="entry name" value="RHODANESE_2"/>
    <property type="match status" value="1"/>
</dbReference>
<feature type="domain" description="Rhodanese" evidence="4">
    <location>
        <begin position="174"/>
        <end position="286"/>
    </location>
</feature>
<organism evidence="5 6">
    <name type="scientific">Mycobacterium intracellulare 1956</name>
    <dbReference type="NCBI Taxonomy" id="1299331"/>
    <lineage>
        <taxon>Bacteria</taxon>
        <taxon>Bacillati</taxon>
        <taxon>Actinomycetota</taxon>
        <taxon>Actinomycetes</taxon>
        <taxon>Mycobacteriales</taxon>
        <taxon>Mycobacteriaceae</taxon>
        <taxon>Mycobacterium</taxon>
        <taxon>Mycobacterium avium complex (MAC)</taxon>
    </lineage>
</organism>
<dbReference type="EMBL" id="JAOG01000003">
    <property type="protein sequence ID" value="EUA52880.1"/>
    <property type="molecule type" value="Genomic_DNA"/>
</dbReference>
<evidence type="ECO:0000256" key="3">
    <source>
        <dbReference type="RuleBase" id="RU000507"/>
    </source>
</evidence>
<keyword evidence="1" id="KW-0677">Repeat</keyword>
<feature type="domain" description="Rhodanese" evidence="4">
    <location>
        <begin position="31"/>
        <end position="138"/>
    </location>
</feature>
<dbReference type="PANTHER" id="PTHR43855:SF1">
    <property type="entry name" value="THIOSULFATE SULFURTRANSFERASE"/>
    <property type="match status" value="1"/>
</dbReference>